<dbReference type="GO" id="GO:0016042">
    <property type="term" value="P:lipid catabolic process"/>
    <property type="evidence" value="ECO:0007669"/>
    <property type="project" value="UniProtKB-UniRule"/>
</dbReference>
<dbReference type="PROSITE" id="PS50042">
    <property type="entry name" value="CNMP_BINDING_3"/>
    <property type="match status" value="1"/>
</dbReference>
<evidence type="ECO:0000259" key="10">
    <source>
        <dbReference type="PROSITE" id="PS50042"/>
    </source>
</evidence>
<dbReference type="SUPFAM" id="SSF52151">
    <property type="entry name" value="FabD/lysophospholipase-like"/>
    <property type="match status" value="1"/>
</dbReference>
<gene>
    <name evidence="12" type="ordered locus">Nham_1374</name>
</gene>
<dbReference type="GO" id="GO:0004622">
    <property type="term" value="F:phosphatidylcholine lysophospholipase activity"/>
    <property type="evidence" value="ECO:0007669"/>
    <property type="project" value="UniProtKB-ARBA"/>
</dbReference>
<dbReference type="STRING" id="323097.Nham_1374"/>
<name>Q1QNJ9_NITHX</name>
<keyword evidence="4 9" id="KW-0378">Hydrolase</keyword>
<keyword evidence="7 9" id="KW-0443">Lipid metabolism</keyword>
<dbReference type="PANTHER" id="PTHR14226">
    <property type="entry name" value="NEUROPATHY TARGET ESTERASE/SWISS CHEESE D.MELANOGASTER"/>
    <property type="match status" value="1"/>
</dbReference>
<dbReference type="Pfam" id="PF00027">
    <property type="entry name" value="cNMP_binding"/>
    <property type="match status" value="1"/>
</dbReference>
<dbReference type="eggNOG" id="COG0664">
    <property type="taxonomic scope" value="Bacteria"/>
</dbReference>
<dbReference type="PANTHER" id="PTHR14226:SF29">
    <property type="entry name" value="NEUROPATHY TARGET ESTERASE SWS"/>
    <property type="match status" value="1"/>
</dbReference>
<dbReference type="RefSeq" id="WP_011509890.1">
    <property type="nucleotide sequence ID" value="NC_007964.1"/>
</dbReference>
<evidence type="ECO:0000256" key="3">
    <source>
        <dbReference type="ARBA" id="ARBA00022692"/>
    </source>
</evidence>
<evidence type="ECO:0000256" key="2">
    <source>
        <dbReference type="ARBA" id="ARBA00006636"/>
    </source>
</evidence>
<evidence type="ECO:0000256" key="4">
    <source>
        <dbReference type="ARBA" id="ARBA00022801"/>
    </source>
</evidence>
<dbReference type="InterPro" id="IPR014710">
    <property type="entry name" value="RmlC-like_jellyroll"/>
</dbReference>
<reference evidence="12 13" key="1">
    <citation type="submission" date="2006-03" db="EMBL/GenBank/DDBJ databases">
        <title>Complete sequence of chromosome of Nitrobacter hamburgensis X14.</title>
        <authorList>
            <consortium name="US DOE Joint Genome Institute"/>
            <person name="Copeland A."/>
            <person name="Lucas S."/>
            <person name="Lapidus A."/>
            <person name="Barry K."/>
            <person name="Detter J.C."/>
            <person name="Glavina del Rio T."/>
            <person name="Hammon N."/>
            <person name="Israni S."/>
            <person name="Dalin E."/>
            <person name="Tice H."/>
            <person name="Pitluck S."/>
            <person name="Chain P."/>
            <person name="Malfatti S."/>
            <person name="Shin M."/>
            <person name="Vergez L."/>
            <person name="Schmutz J."/>
            <person name="Larimer F."/>
            <person name="Land M."/>
            <person name="Hauser L."/>
            <person name="Kyrpides N."/>
            <person name="Ivanova N."/>
            <person name="Ward B."/>
            <person name="Arp D."/>
            <person name="Klotz M."/>
            <person name="Stein L."/>
            <person name="O'Mullan G."/>
            <person name="Starkenburg S."/>
            <person name="Sayavedra L."/>
            <person name="Poret-Peterson A.T."/>
            <person name="Gentry M.E."/>
            <person name="Bruce D."/>
            <person name="Richardson P."/>
        </authorList>
    </citation>
    <scope>NUCLEOTIDE SEQUENCE [LARGE SCALE GENOMIC DNA]</scope>
    <source>
        <strain evidence="13">DSM 10229 / NCIMB 13809 / X14</strain>
    </source>
</reference>
<dbReference type="InterPro" id="IPR002641">
    <property type="entry name" value="PNPLA_dom"/>
</dbReference>
<dbReference type="InterPro" id="IPR056556">
    <property type="entry name" value="NTE1_P-loop_dom"/>
</dbReference>
<proteinExistence type="inferred from homology"/>
<dbReference type="GO" id="GO:0016020">
    <property type="term" value="C:membrane"/>
    <property type="evidence" value="ECO:0007669"/>
    <property type="project" value="UniProtKB-SubCell"/>
</dbReference>
<dbReference type="InterPro" id="IPR016035">
    <property type="entry name" value="Acyl_Trfase/lysoPLipase"/>
</dbReference>
<evidence type="ECO:0000256" key="7">
    <source>
        <dbReference type="ARBA" id="ARBA00023098"/>
    </source>
</evidence>
<dbReference type="eggNOG" id="COG1752">
    <property type="taxonomic scope" value="Bacteria"/>
</dbReference>
<evidence type="ECO:0000256" key="6">
    <source>
        <dbReference type="ARBA" id="ARBA00022989"/>
    </source>
</evidence>
<keyword evidence="3" id="KW-0812">Transmembrane</keyword>
<dbReference type="AlphaFoldDB" id="Q1QNJ9"/>
<accession>Q1QNJ9</accession>
<keyword evidence="5 9" id="KW-0442">Lipid degradation</keyword>
<dbReference type="CDD" id="cd07205">
    <property type="entry name" value="Pat_PNPLA6_PNPLA7_NTE1_like"/>
    <property type="match status" value="1"/>
</dbReference>
<feature type="short sequence motif" description="DGA/G" evidence="9">
    <location>
        <begin position="493"/>
        <end position="495"/>
    </location>
</feature>
<dbReference type="Pfam" id="PF24179">
    <property type="entry name" value="NTE_Ploop"/>
    <property type="match status" value="1"/>
</dbReference>
<dbReference type="HOGENOM" id="CLU_000960_1_3_5"/>
<feature type="domain" description="PNPLA" evidence="11">
    <location>
        <begin position="336"/>
        <end position="506"/>
    </location>
</feature>
<dbReference type="EMBL" id="CP000319">
    <property type="protein sequence ID" value="ABE62198.1"/>
    <property type="molecule type" value="Genomic_DNA"/>
</dbReference>
<evidence type="ECO:0000256" key="8">
    <source>
        <dbReference type="ARBA" id="ARBA00023136"/>
    </source>
</evidence>
<dbReference type="OrthoDB" id="5290098at2"/>
<dbReference type="InterPro" id="IPR018490">
    <property type="entry name" value="cNMP-bd_dom_sf"/>
</dbReference>
<comment type="similarity">
    <text evidence="2">Belongs to the NTE family.</text>
</comment>
<evidence type="ECO:0000256" key="5">
    <source>
        <dbReference type="ARBA" id="ARBA00022963"/>
    </source>
</evidence>
<dbReference type="KEGG" id="nha:Nham_1374"/>
<dbReference type="Proteomes" id="UP000001953">
    <property type="component" value="Chromosome"/>
</dbReference>
<feature type="short sequence motif" description="GXGXXG" evidence="9">
    <location>
        <begin position="340"/>
        <end position="345"/>
    </location>
</feature>
<feature type="active site" description="Nucleophile" evidence="9">
    <location>
        <position position="369"/>
    </location>
</feature>
<feature type="domain" description="Cyclic nucleotide-binding" evidence="10">
    <location>
        <begin position="23"/>
        <end position="143"/>
    </location>
</feature>
<dbReference type="SUPFAM" id="SSF51206">
    <property type="entry name" value="cAMP-binding domain-like"/>
    <property type="match status" value="1"/>
</dbReference>
<evidence type="ECO:0000256" key="1">
    <source>
        <dbReference type="ARBA" id="ARBA00004370"/>
    </source>
</evidence>
<dbReference type="InterPro" id="IPR000595">
    <property type="entry name" value="cNMP-bd_dom"/>
</dbReference>
<dbReference type="InterPro" id="IPR050301">
    <property type="entry name" value="NTE"/>
</dbReference>
<keyword evidence="6" id="KW-1133">Transmembrane helix</keyword>
<organism evidence="12 13">
    <name type="scientific">Nitrobacter hamburgensis (strain DSM 10229 / NCIMB 13809 / X14)</name>
    <dbReference type="NCBI Taxonomy" id="323097"/>
    <lineage>
        <taxon>Bacteria</taxon>
        <taxon>Pseudomonadati</taxon>
        <taxon>Pseudomonadota</taxon>
        <taxon>Alphaproteobacteria</taxon>
        <taxon>Hyphomicrobiales</taxon>
        <taxon>Nitrobacteraceae</taxon>
        <taxon>Nitrobacter</taxon>
    </lineage>
</organism>
<evidence type="ECO:0000259" key="11">
    <source>
        <dbReference type="PROSITE" id="PS51635"/>
    </source>
</evidence>
<evidence type="ECO:0000313" key="12">
    <source>
        <dbReference type="EMBL" id="ABE62198.1"/>
    </source>
</evidence>
<protein>
    <submittedName>
        <fullName evidence="12">Cyclic nucleotide-binding domain (CNMP-BD) protein</fullName>
    </submittedName>
</protein>
<evidence type="ECO:0000256" key="9">
    <source>
        <dbReference type="PROSITE-ProRule" id="PRU01161"/>
    </source>
</evidence>
<keyword evidence="13" id="KW-1185">Reference proteome</keyword>
<dbReference type="Pfam" id="PF01734">
    <property type="entry name" value="Patatin"/>
    <property type="match status" value="1"/>
</dbReference>
<sequence length="624" mass="67762">MTPETDPDLQQRDALLQTVLRGYFASANAGILRTIQSEAEYVHLASGATLLRQGDLSDDVYLVVSGRLQAFSETESGVRKILGEIGRSETVGELALLTGEPRPATVVAVRDTLLVKVTRATIERAIMQDPKIEMSMMRTVIRRFRHGEREREAPLVPVNVCILPVTSGLDAADFAQSLRDAQAAEARPVTVVTADDIAERFGTTPVHPAGRRHDALAGYIDEIEARSRAVYLAADGHDTAWTRFCLRHADEILLLADADRDPGRSMVERACLSPVGSISIARQTLVLLHKADTTIPTGTARWLDARPAARHFHIRPQLPSDMRRIARIVSGRGIGLVLSGGGARGFAHIGVIKALEEAGIPVDMLGGSSIGAVMGMVLALGRSADEVAAAVRKAFPLHPTGNVTGDYNFIPLVSLIKGARSRGATAQAVRDATGQDAVDSEDCWTTFFTMASDFSTGREAVLLRGDLVRNVGASYAIPGALPPVFVDGHMMYDGGTFNNFPVDVMAQLGAGRIIGVDLSVNREQVFDIDRVPGMLALLRDKLRPRAKRRYPLPSVPETLLRSSFITSLSKQKAMGQFTDLLFRPRIAEGRLLDWSRFEEVVAAGYSQARQVLAGLTDEQREMFQ</sequence>
<dbReference type="PROSITE" id="PS51635">
    <property type="entry name" value="PNPLA"/>
    <property type="match status" value="1"/>
</dbReference>
<keyword evidence="8" id="KW-0472">Membrane</keyword>
<dbReference type="Gene3D" id="2.60.120.10">
    <property type="entry name" value="Jelly Rolls"/>
    <property type="match status" value="1"/>
</dbReference>
<evidence type="ECO:0000313" key="13">
    <source>
        <dbReference type="Proteomes" id="UP000001953"/>
    </source>
</evidence>
<feature type="active site" description="Proton acceptor" evidence="9">
    <location>
        <position position="493"/>
    </location>
</feature>
<feature type="short sequence motif" description="GXSXG" evidence="9">
    <location>
        <begin position="367"/>
        <end position="371"/>
    </location>
</feature>
<dbReference type="Gene3D" id="3.40.1090.10">
    <property type="entry name" value="Cytosolic phospholipase A2 catalytic domain"/>
    <property type="match status" value="2"/>
</dbReference>
<dbReference type="SMART" id="SM00100">
    <property type="entry name" value="cNMP"/>
    <property type="match status" value="1"/>
</dbReference>
<dbReference type="CDD" id="cd00038">
    <property type="entry name" value="CAP_ED"/>
    <property type="match status" value="1"/>
</dbReference>
<comment type="subcellular location">
    <subcellularLocation>
        <location evidence="1">Membrane</location>
    </subcellularLocation>
</comment>